<sequence>MGIDINHLRPERGGNPELVKASQRARAGEAGVALVDEVMALDEAWRKLQFQAAACNTRINAINKEIGALMKAKKADETAPLKAQKVEAEADKVKAIAIAAKAEADLNSKLNRIGNIVDPTVPVSLTEDDNALVHGWWPAERSEEAERQRKKELGGPDGRTAPGLRSHHEVLEMIEGYDAVRGVNVAGHRAYFLTGPGVDFNLALIRYGLDFLANRQYKKIWTPFMMKREIMAKTAQLEEFDEALYKVSGEAADPSNPDADDKYLIATAEQPLSALHMNEWFTEPAKELPIRYAGQSTCFRKEAGSHGRDTWGIFRVHQFEKVEQFVLCKPEDSPVMHEEMLQTARDFYESLGLPYRVINIVSGALNNAAAKKYDLEAWFPFQCDYKELVSCSNCTDYQSRPLEIRLGTKKQNDNVKNYVHCLNCTLVATERTLCCLLENYQTEDGVTVPPVLRPYMNNVEFIPYTKPPPKTVTPKVAVPKKNKD</sequence>
<feature type="compositionally biased region" description="Basic and acidic residues" evidence="11">
    <location>
        <begin position="140"/>
        <end position="154"/>
    </location>
</feature>
<dbReference type="PRINTS" id="PR00981">
    <property type="entry name" value="TRNASYNTHSER"/>
</dbReference>
<evidence type="ECO:0000256" key="11">
    <source>
        <dbReference type="SAM" id="MobiDB-lite"/>
    </source>
</evidence>
<dbReference type="EC" id="6.1.1.11" evidence="2"/>
<feature type="domain" description="Aminoacyl-transfer RNA synthetases class-II family profile" evidence="12">
    <location>
        <begin position="210"/>
        <end position="454"/>
    </location>
</feature>
<evidence type="ECO:0000256" key="6">
    <source>
        <dbReference type="ARBA" id="ARBA00022917"/>
    </source>
</evidence>
<dbReference type="Gene3D" id="3.30.930.10">
    <property type="entry name" value="Bira Bifunctional Protein, Domain 2"/>
    <property type="match status" value="1"/>
</dbReference>
<feature type="binding site" evidence="9">
    <location>
        <position position="300"/>
    </location>
    <ligand>
        <name>L-serine</name>
        <dbReference type="ChEBI" id="CHEBI:33384"/>
    </ligand>
</feature>
<dbReference type="CDD" id="cd00770">
    <property type="entry name" value="SerRS_core"/>
    <property type="match status" value="1"/>
</dbReference>
<dbReference type="PIRSF" id="PIRSF001529">
    <property type="entry name" value="Ser-tRNA-synth_IIa"/>
    <property type="match status" value="1"/>
</dbReference>
<dbReference type="GO" id="GO:0004828">
    <property type="term" value="F:serine-tRNA ligase activity"/>
    <property type="evidence" value="ECO:0007669"/>
    <property type="project" value="UniProtKB-EC"/>
</dbReference>
<accession>A0A4P9X9T5</accession>
<evidence type="ECO:0000256" key="8">
    <source>
        <dbReference type="ARBA" id="ARBA00031113"/>
    </source>
</evidence>
<evidence type="ECO:0000313" key="13">
    <source>
        <dbReference type="EMBL" id="RKP01781.1"/>
    </source>
</evidence>
<evidence type="ECO:0000256" key="9">
    <source>
        <dbReference type="PIRSR" id="PIRSR001529-1"/>
    </source>
</evidence>
<keyword evidence="7" id="KW-0030">Aminoacyl-tRNA synthetase</keyword>
<feature type="binding site" evidence="10">
    <location>
        <begin position="300"/>
        <end position="302"/>
    </location>
    <ligand>
        <name>ATP</name>
        <dbReference type="ChEBI" id="CHEBI:30616"/>
    </ligand>
</feature>
<evidence type="ECO:0000259" key="12">
    <source>
        <dbReference type="PROSITE" id="PS50862"/>
    </source>
</evidence>
<dbReference type="UniPathway" id="UPA00906">
    <property type="reaction ID" value="UER00895"/>
</dbReference>
<proteinExistence type="inferred from homology"/>
<dbReference type="Proteomes" id="UP000274922">
    <property type="component" value="Unassembled WGS sequence"/>
</dbReference>
<dbReference type="InterPro" id="IPR045864">
    <property type="entry name" value="aa-tRNA-synth_II/BPL/LPL"/>
</dbReference>
<evidence type="ECO:0000256" key="7">
    <source>
        <dbReference type="ARBA" id="ARBA00023146"/>
    </source>
</evidence>
<evidence type="ECO:0000256" key="10">
    <source>
        <dbReference type="PIRSR" id="PIRSR001529-2"/>
    </source>
</evidence>
<dbReference type="InterPro" id="IPR033729">
    <property type="entry name" value="SerRS_core"/>
</dbReference>
<organism evidence="13 14">
    <name type="scientific">Caulochytrium protostelioides</name>
    <dbReference type="NCBI Taxonomy" id="1555241"/>
    <lineage>
        <taxon>Eukaryota</taxon>
        <taxon>Fungi</taxon>
        <taxon>Fungi incertae sedis</taxon>
        <taxon>Chytridiomycota</taxon>
        <taxon>Chytridiomycota incertae sedis</taxon>
        <taxon>Chytridiomycetes</taxon>
        <taxon>Caulochytriales</taxon>
        <taxon>Caulochytriaceae</taxon>
        <taxon>Caulochytrium</taxon>
    </lineage>
</organism>
<feature type="binding site" evidence="10">
    <location>
        <begin position="387"/>
        <end position="390"/>
    </location>
    <ligand>
        <name>ATP</name>
        <dbReference type="ChEBI" id="CHEBI:30616"/>
    </ligand>
</feature>
<comment type="similarity">
    <text evidence="1">Belongs to the class-II aminoacyl-tRNA synthetase family. Type-1 seryl-tRNA synthetase subfamily.</text>
</comment>
<feature type="region of interest" description="Disordered" evidence="11">
    <location>
        <begin position="138"/>
        <end position="163"/>
    </location>
</feature>
<dbReference type="InterPro" id="IPR002314">
    <property type="entry name" value="aa-tRNA-synt_IIb"/>
</dbReference>
<evidence type="ECO:0000256" key="2">
    <source>
        <dbReference type="ARBA" id="ARBA00012840"/>
    </source>
</evidence>
<keyword evidence="3" id="KW-0436">Ligase</keyword>
<reference evidence="14" key="1">
    <citation type="journal article" date="2018" name="Nat. Microbiol.">
        <title>Leveraging single-cell genomics to expand the fungal tree of life.</title>
        <authorList>
            <person name="Ahrendt S.R."/>
            <person name="Quandt C.A."/>
            <person name="Ciobanu D."/>
            <person name="Clum A."/>
            <person name="Salamov A."/>
            <person name="Andreopoulos B."/>
            <person name="Cheng J.F."/>
            <person name="Woyke T."/>
            <person name="Pelin A."/>
            <person name="Henrissat B."/>
            <person name="Reynolds N.K."/>
            <person name="Benny G.L."/>
            <person name="Smith M.E."/>
            <person name="James T.Y."/>
            <person name="Grigoriev I.V."/>
        </authorList>
    </citation>
    <scope>NUCLEOTIDE SEQUENCE [LARGE SCALE GENOMIC DNA]</scope>
    <source>
        <strain evidence="14">ATCC 52028</strain>
    </source>
</reference>
<feature type="binding site" evidence="10">
    <location>
        <begin position="316"/>
        <end position="319"/>
    </location>
    <ligand>
        <name>ATP</name>
        <dbReference type="ChEBI" id="CHEBI:30616"/>
    </ligand>
</feature>
<dbReference type="Pfam" id="PF02403">
    <property type="entry name" value="Seryl_tRNA_N"/>
    <property type="match status" value="1"/>
</dbReference>
<dbReference type="GO" id="GO:0005524">
    <property type="term" value="F:ATP binding"/>
    <property type="evidence" value="ECO:0007669"/>
    <property type="project" value="UniProtKB-KW"/>
</dbReference>
<dbReference type="Gene3D" id="1.10.287.40">
    <property type="entry name" value="Serine-tRNA synthetase, tRNA binding domain"/>
    <property type="match status" value="1"/>
</dbReference>
<name>A0A4P9X9T5_9FUNG</name>
<dbReference type="InterPro" id="IPR002317">
    <property type="entry name" value="Ser-tRNA-ligase_type_1"/>
</dbReference>
<protein>
    <recommendedName>
        <fullName evidence="2">serine--tRNA ligase</fullName>
        <ecNumber evidence="2">6.1.1.11</ecNumber>
    </recommendedName>
    <alternativeName>
        <fullName evidence="8">Seryl-tRNA synthetase</fullName>
    </alternativeName>
</protein>
<dbReference type="STRING" id="1555241.A0A4P9X9T5"/>
<dbReference type="InterPro" id="IPR010978">
    <property type="entry name" value="tRNA-bd_arm"/>
</dbReference>
<dbReference type="InterPro" id="IPR042103">
    <property type="entry name" value="SerRS_1_N_sf"/>
</dbReference>
<dbReference type="GO" id="GO:0006434">
    <property type="term" value="P:seryl-tRNA aminoacylation"/>
    <property type="evidence" value="ECO:0007669"/>
    <property type="project" value="InterPro"/>
</dbReference>
<evidence type="ECO:0000256" key="1">
    <source>
        <dbReference type="ARBA" id="ARBA00010728"/>
    </source>
</evidence>
<keyword evidence="6" id="KW-0648">Protein biosynthesis</keyword>
<feature type="binding site" evidence="9">
    <location>
        <position position="323"/>
    </location>
    <ligand>
        <name>L-serine</name>
        <dbReference type="ChEBI" id="CHEBI:33384"/>
    </ligand>
</feature>
<dbReference type="OrthoDB" id="10264585at2759"/>
<dbReference type="NCBIfam" id="TIGR00414">
    <property type="entry name" value="serS"/>
    <property type="match status" value="1"/>
</dbReference>
<dbReference type="Pfam" id="PF00587">
    <property type="entry name" value="tRNA-synt_2b"/>
    <property type="match status" value="1"/>
</dbReference>
<feature type="site" description="Important for serine binding" evidence="9">
    <location>
        <position position="425"/>
    </location>
</feature>
<dbReference type="AlphaFoldDB" id="A0A4P9X9T5"/>
<dbReference type="SUPFAM" id="SSF55681">
    <property type="entry name" value="Class II aaRS and biotin synthetases"/>
    <property type="match status" value="1"/>
</dbReference>
<dbReference type="InterPro" id="IPR015866">
    <property type="entry name" value="Ser-tRNA-synth_1_N"/>
</dbReference>
<dbReference type="FunFam" id="3.30.930.10:FF:000026">
    <property type="entry name" value="Seryl-tRNA synthetase, cytoplasmic"/>
    <property type="match status" value="1"/>
</dbReference>
<feature type="binding site" evidence="9">
    <location>
        <position position="267"/>
    </location>
    <ligand>
        <name>L-serine</name>
        <dbReference type="ChEBI" id="CHEBI:33384"/>
    </ligand>
</feature>
<dbReference type="InterPro" id="IPR006195">
    <property type="entry name" value="aa-tRNA-synth_II"/>
</dbReference>
<evidence type="ECO:0000256" key="3">
    <source>
        <dbReference type="ARBA" id="ARBA00022598"/>
    </source>
</evidence>
<gene>
    <name evidence="13" type="ORF">CXG81DRAFT_11574</name>
</gene>
<evidence type="ECO:0000256" key="5">
    <source>
        <dbReference type="ARBA" id="ARBA00022840"/>
    </source>
</evidence>
<keyword evidence="14" id="KW-1185">Reference proteome</keyword>
<keyword evidence="5 10" id="KW-0067">ATP-binding</keyword>
<evidence type="ECO:0000313" key="14">
    <source>
        <dbReference type="Proteomes" id="UP000274922"/>
    </source>
</evidence>
<feature type="binding site" evidence="9">
    <location>
        <position position="423"/>
    </location>
    <ligand>
        <name>L-serine</name>
        <dbReference type="ChEBI" id="CHEBI:33384"/>
    </ligand>
</feature>
<dbReference type="SUPFAM" id="SSF46589">
    <property type="entry name" value="tRNA-binding arm"/>
    <property type="match status" value="1"/>
</dbReference>
<dbReference type="PANTHER" id="PTHR11778">
    <property type="entry name" value="SERYL-TRNA SYNTHETASE"/>
    <property type="match status" value="1"/>
</dbReference>
<evidence type="ECO:0000256" key="4">
    <source>
        <dbReference type="ARBA" id="ARBA00022741"/>
    </source>
</evidence>
<dbReference type="EMBL" id="ML014161">
    <property type="protein sequence ID" value="RKP01781.1"/>
    <property type="molecule type" value="Genomic_DNA"/>
</dbReference>
<keyword evidence="4" id="KW-0547">Nucleotide-binding</keyword>
<dbReference type="PROSITE" id="PS50862">
    <property type="entry name" value="AA_TRNA_LIGASE_II"/>
    <property type="match status" value="1"/>
</dbReference>